<proteinExistence type="predicted"/>
<evidence type="ECO:0000313" key="3">
    <source>
        <dbReference type="Proteomes" id="UP000294530"/>
    </source>
</evidence>
<comment type="caution">
    <text evidence="2">The sequence shown here is derived from an EMBL/GenBank/DDBJ whole genome shotgun (WGS) entry which is preliminary data.</text>
</comment>
<protein>
    <submittedName>
        <fullName evidence="2">Uncharacterized protein</fullName>
    </submittedName>
</protein>
<dbReference type="KEGG" id="blac:94351835"/>
<dbReference type="OrthoDB" id="78534at2759"/>
<dbReference type="AlphaFoldDB" id="A0A976FMI6"/>
<dbReference type="RefSeq" id="XP_067818942.1">
    <property type="nucleotide sequence ID" value="XM_067966164.1"/>
</dbReference>
<evidence type="ECO:0000256" key="1">
    <source>
        <dbReference type="SAM" id="Phobius"/>
    </source>
</evidence>
<accession>A0A976FMI6</accession>
<reference evidence="2 3" key="1">
    <citation type="journal article" date="2021" name="Genome Biol.">
        <title>AFLAP: assembly-free linkage analysis pipeline using k-mers from genome sequencing data.</title>
        <authorList>
            <person name="Fletcher K."/>
            <person name="Zhang L."/>
            <person name="Gil J."/>
            <person name="Han R."/>
            <person name="Cavanaugh K."/>
            <person name="Michelmore R."/>
        </authorList>
    </citation>
    <scope>NUCLEOTIDE SEQUENCE [LARGE SCALE GENOMIC DNA]</scope>
    <source>
        <strain evidence="2 3">SF5</strain>
    </source>
</reference>
<gene>
    <name evidence="2" type="ORF">CCR75_008109</name>
</gene>
<keyword evidence="1" id="KW-0812">Transmembrane</keyword>
<dbReference type="Proteomes" id="UP000294530">
    <property type="component" value="Unassembled WGS sequence"/>
</dbReference>
<name>A0A976FMI6_BRELC</name>
<sequence length="146" mass="16373">MVASDVLFCGRVMKASSSYIETKQNERSSLFSRPEEEVYPLPWFRSPEWTRHPSPIAQNVRRQREAGKACNMCSIAQICCCTVSSSDVGSESEMELGYLVRRPENASEANNEANSLKRCIQFLVGLFLIMAMALVLLIIFSPSATR</sequence>
<organism evidence="2 3">
    <name type="scientific">Bremia lactucae</name>
    <name type="common">Lettuce downy mildew</name>
    <dbReference type="NCBI Taxonomy" id="4779"/>
    <lineage>
        <taxon>Eukaryota</taxon>
        <taxon>Sar</taxon>
        <taxon>Stramenopiles</taxon>
        <taxon>Oomycota</taxon>
        <taxon>Peronosporomycetes</taxon>
        <taxon>Peronosporales</taxon>
        <taxon>Peronosporaceae</taxon>
        <taxon>Bremia</taxon>
    </lineage>
</organism>
<evidence type="ECO:0000313" key="2">
    <source>
        <dbReference type="EMBL" id="TDH69443.1"/>
    </source>
</evidence>
<keyword evidence="3" id="KW-1185">Reference proteome</keyword>
<dbReference type="EMBL" id="SHOA02000005">
    <property type="protein sequence ID" value="TDH69443.1"/>
    <property type="molecule type" value="Genomic_DNA"/>
</dbReference>
<keyword evidence="1" id="KW-0472">Membrane</keyword>
<feature type="transmembrane region" description="Helical" evidence="1">
    <location>
        <begin position="120"/>
        <end position="140"/>
    </location>
</feature>
<keyword evidence="1" id="KW-1133">Transmembrane helix</keyword>
<dbReference type="GeneID" id="94351835"/>